<dbReference type="GO" id="GO:0005524">
    <property type="term" value="F:ATP binding"/>
    <property type="evidence" value="ECO:0007669"/>
    <property type="project" value="UniProtKB-UniRule"/>
</dbReference>
<evidence type="ECO:0000256" key="5">
    <source>
        <dbReference type="ARBA" id="ARBA00022605"/>
    </source>
</evidence>
<comment type="caution">
    <text evidence="16">The sequence shown here is derived from an EMBL/GenBank/DDBJ whole genome shotgun (WGS) entry which is preliminary data.</text>
</comment>
<dbReference type="GO" id="GO:0005737">
    <property type="term" value="C:cytoplasm"/>
    <property type="evidence" value="ECO:0007669"/>
    <property type="project" value="UniProtKB-SubCell"/>
</dbReference>
<evidence type="ECO:0000256" key="1">
    <source>
        <dbReference type="ARBA" id="ARBA00005015"/>
    </source>
</evidence>
<comment type="similarity">
    <text evidence="2 13">Belongs to the GHMP kinase family. Homoserine kinase subfamily.</text>
</comment>
<dbReference type="GO" id="GO:0004413">
    <property type="term" value="F:homoserine kinase activity"/>
    <property type="evidence" value="ECO:0007669"/>
    <property type="project" value="UniProtKB-UniRule"/>
</dbReference>
<feature type="domain" description="GHMP kinase C-terminal" evidence="15">
    <location>
        <begin position="230"/>
        <end position="303"/>
    </location>
</feature>
<dbReference type="NCBIfam" id="TIGR00191">
    <property type="entry name" value="thrB"/>
    <property type="match status" value="1"/>
</dbReference>
<dbReference type="InterPro" id="IPR014721">
    <property type="entry name" value="Ribsml_uS5_D2-typ_fold_subgr"/>
</dbReference>
<reference evidence="16" key="1">
    <citation type="submission" date="2021-05" db="EMBL/GenBank/DDBJ databases">
        <authorList>
            <person name="Pietrasiak N."/>
            <person name="Ward R."/>
            <person name="Stajich J.E."/>
            <person name="Kurbessoian T."/>
        </authorList>
    </citation>
    <scope>NUCLEOTIDE SEQUENCE</scope>
    <source>
        <strain evidence="16">UHER 2000/2452</strain>
    </source>
</reference>
<evidence type="ECO:0000256" key="7">
    <source>
        <dbReference type="ARBA" id="ARBA00022697"/>
    </source>
</evidence>
<dbReference type="Gene3D" id="3.30.230.10">
    <property type="match status" value="1"/>
</dbReference>
<evidence type="ECO:0000256" key="4">
    <source>
        <dbReference type="ARBA" id="ARBA00017858"/>
    </source>
</evidence>
<evidence type="ECO:0000256" key="9">
    <source>
        <dbReference type="ARBA" id="ARBA00022777"/>
    </source>
</evidence>
<dbReference type="PROSITE" id="PS00627">
    <property type="entry name" value="GHMP_KINASES_ATP"/>
    <property type="match status" value="1"/>
</dbReference>
<evidence type="ECO:0000256" key="12">
    <source>
        <dbReference type="ARBA" id="ARBA00049954"/>
    </source>
</evidence>
<comment type="catalytic activity">
    <reaction evidence="11 13">
        <text>L-homoserine + ATP = O-phospho-L-homoserine + ADP + H(+)</text>
        <dbReference type="Rhea" id="RHEA:13985"/>
        <dbReference type="ChEBI" id="CHEBI:15378"/>
        <dbReference type="ChEBI" id="CHEBI:30616"/>
        <dbReference type="ChEBI" id="CHEBI:57476"/>
        <dbReference type="ChEBI" id="CHEBI:57590"/>
        <dbReference type="ChEBI" id="CHEBI:456216"/>
        <dbReference type="EC" id="2.7.1.39"/>
    </reaction>
</comment>
<comment type="subcellular location">
    <subcellularLocation>
        <location evidence="13">Cytoplasm</location>
    </subcellularLocation>
</comment>
<keyword evidence="5 13" id="KW-0028">Amino-acid biosynthesis</keyword>
<keyword evidence="13" id="KW-0963">Cytoplasm</keyword>
<organism evidence="16 17">
    <name type="scientific">Drouetiella hepatica Uher 2000/2452</name>
    <dbReference type="NCBI Taxonomy" id="904376"/>
    <lineage>
        <taxon>Bacteria</taxon>
        <taxon>Bacillati</taxon>
        <taxon>Cyanobacteriota</taxon>
        <taxon>Cyanophyceae</taxon>
        <taxon>Oculatellales</taxon>
        <taxon>Oculatellaceae</taxon>
        <taxon>Drouetiella</taxon>
    </lineage>
</organism>
<feature type="domain" description="GHMP kinase N-terminal" evidence="14">
    <location>
        <begin position="70"/>
        <end position="152"/>
    </location>
</feature>
<feature type="binding site" evidence="13">
    <location>
        <begin position="99"/>
        <end position="109"/>
    </location>
    <ligand>
        <name>ATP</name>
        <dbReference type="ChEBI" id="CHEBI:30616"/>
    </ligand>
</feature>
<gene>
    <name evidence="13" type="primary">thrB</name>
    <name evidence="16" type="ORF">KME15_18075</name>
</gene>
<accession>A0A951QD57</accession>
<dbReference type="InterPro" id="IPR006204">
    <property type="entry name" value="GHMP_kinase_N_dom"/>
</dbReference>
<evidence type="ECO:0000313" key="17">
    <source>
        <dbReference type="Proteomes" id="UP000757435"/>
    </source>
</evidence>
<dbReference type="AlphaFoldDB" id="A0A951QD57"/>
<keyword evidence="8 13" id="KW-0547">Nucleotide-binding</keyword>
<evidence type="ECO:0000256" key="2">
    <source>
        <dbReference type="ARBA" id="ARBA00007370"/>
    </source>
</evidence>
<sequence length="327" mass="34230">MRSPTLTVTVPATTANLGAGFDCLGAALSLHNQFVFSHFAGDQKRSNQERSFAIEATGLEAERVATNTSNLAYQAFLKLYQQIGKTPPPVHLEIVLQVPLARGLGSSATAIVGGLVGANALAGSPLSLEQVMDLAIGLEGHPDNVVPALLGGCRLSASAGRSDGRSGGQSGAGQSWTICDIPWHEEVVPVIAIPNFELSTAAARQVLPAQYSRADAVFNVAHLGMLLRGVQTGRSDWLRTALQDRIHQPYRQTLIQGFEQVQTAALDAGAHGLVISGSGPTLLALTHPDQMVAVETAMAAAWVAQGISVQTRILEIDLAGAVVEAHS</sequence>
<keyword evidence="9 13" id="KW-0418">Kinase</keyword>
<protein>
    <recommendedName>
        <fullName evidence="4 13">Homoserine kinase</fullName>
        <shortName evidence="13">HK</shortName>
        <shortName evidence="13">HSK</shortName>
        <ecNumber evidence="3 13">2.7.1.39</ecNumber>
    </recommendedName>
</protein>
<evidence type="ECO:0000256" key="13">
    <source>
        <dbReference type="HAMAP-Rule" id="MF_00384"/>
    </source>
</evidence>
<dbReference type="PANTHER" id="PTHR20861:SF1">
    <property type="entry name" value="HOMOSERINE KINASE"/>
    <property type="match status" value="1"/>
</dbReference>
<dbReference type="Proteomes" id="UP000757435">
    <property type="component" value="Unassembled WGS sequence"/>
</dbReference>
<dbReference type="InterPro" id="IPR006203">
    <property type="entry name" value="GHMP_knse_ATP-bd_CS"/>
</dbReference>
<evidence type="ECO:0000256" key="10">
    <source>
        <dbReference type="ARBA" id="ARBA00022840"/>
    </source>
</evidence>
<dbReference type="PIRSF" id="PIRSF000676">
    <property type="entry name" value="Homoser_kin"/>
    <property type="match status" value="1"/>
</dbReference>
<comment type="pathway">
    <text evidence="1 13">Amino-acid biosynthesis; L-threonine biosynthesis; L-threonine from L-aspartate: step 4/5.</text>
</comment>
<dbReference type="EC" id="2.7.1.39" evidence="3 13"/>
<dbReference type="InterPro" id="IPR020568">
    <property type="entry name" value="Ribosomal_Su5_D2-typ_SF"/>
</dbReference>
<evidence type="ECO:0000256" key="3">
    <source>
        <dbReference type="ARBA" id="ARBA00012078"/>
    </source>
</evidence>
<dbReference type="SUPFAM" id="SSF55060">
    <property type="entry name" value="GHMP Kinase, C-terminal domain"/>
    <property type="match status" value="1"/>
</dbReference>
<evidence type="ECO:0000259" key="15">
    <source>
        <dbReference type="Pfam" id="PF08544"/>
    </source>
</evidence>
<dbReference type="SUPFAM" id="SSF54211">
    <property type="entry name" value="Ribosomal protein S5 domain 2-like"/>
    <property type="match status" value="1"/>
</dbReference>
<keyword evidence="6 13" id="KW-0808">Transferase</keyword>
<keyword evidence="7 13" id="KW-0791">Threonine biosynthesis</keyword>
<dbReference type="Pfam" id="PF08544">
    <property type="entry name" value="GHMP_kinases_C"/>
    <property type="match status" value="1"/>
</dbReference>
<dbReference type="Pfam" id="PF00288">
    <property type="entry name" value="GHMP_kinases_N"/>
    <property type="match status" value="1"/>
</dbReference>
<dbReference type="GO" id="GO:0009088">
    <property type="term" value="P:threonine biosynthetic process"/>
    <property type="evidence" value="ECO:0007669"/>
    <property type="project" value="UniProtKB-UniRule"/>
</dbReference>
<evidence type="ECO:0000256" key="11">
    <source>
        <dbReference type="ARBA" id="ARBA00049375"/>
    </source>
</evidence>
<dbReference type="InterPro" id="IPR013750">
    <property type="entry name" value="GHMP_kinase_C_dom"/>
</dbReference>
<reference evidence="16" key="2">
    <citation type="journal article" date="2022" name="Microbiol. Resour. Announc.">
        <title>Metagenome Sequencing to Explore Phylogenomics of Terrestrial Cyanobacteria.</title>
        <authorList>
            <person name="Ward R.D."/>
            <person name="Stajich J.E."/>
            <person name="Johansen J.R."/>
            <person name="Huntemann M."/>
            <person name="Clum A."/>
            <person name="Foster B."/>
            <person name="Foster B."/>
            <person name="Roux S."/>
            <person name="Palaniappan K."/>
            <person name="Varghese N."/>
            <person name="Mukherjee S."/>
            <person name="Reddy T.B.K."/>
            <person name="Daum C."/>
            <person name="Copeland A."/>
            <person name="Chen I.A."/>
            <person name="Ivanova N.N."/>
            <person name="Kyrpides N.C."/>
            <person name="Shapiro N."/>
            <person name="Eloe-Fadrosh E.A."/>
            <person name="Pietrasiak N."/>
        </authorList>
    </citation>
    <scope>NUCLEOTIDE SEQUENCE</scope>
    <source>
        <strain evidence="16">UHER 2000/2452</strain>
    </source>
</reference>
<dbReference type="Gene3D" id="3.30.70.890">
    <property type="entry name" value="GHMP kinase, C-terminal domain"/>
    <property type="match status" value="1"/>
</dbReference>
<dbReference type="InterPro" id="IPR000870">
    <property type="entry name" value="Homoserine_kinase"/>
</dbReference>
<name>A0A951QD57_9CYAN</name>
<evidence type="ECO:0000256" key="8">
    <source>
        <dbReference type="ARBA" id="ARBA00022741"/>
    </source>
</evidence>
<dbReference type="PANTHER" id="PTHR20861">
    <property type="entry name" value="HOMOSERINE/4-DIPHOSPHOCYTIDYL-2-C-METHYL-D-ERYTHRITOL KINASE"/>
    <property type="match status" value="1"/>
</dbReference>
<dbReference type="PRINTS" id="PR00958">
    <property type="entry name" value="HOMSERKINASE"/>
</dbReference>
<keyword evidence="10 13" id="KW-0067">ATP-binding</keyword>
<dbReference type="EMBL" id="JAHHHD010000023">
    <property type="protein sequence ID" value="MBW4660583.1"/>
    <property type="molecule type" value="Genomic_DNA"/>
</dbReference>
<evidence type="ECO:0000313" key="16">
    <source>
        <dbReference type="EMBL" id="MBW4660583.1"/>
    </source>
</evidence>
<evidence type="ECO:0000256" key="6">
    <source>
        <dbReference type="ARBA" id="ARBA00022679"/>
    </source>
</evidence>
<dbReference type="HAMAP" id="MF_00384">
    <property type="entry name" value="Homoser_kinase"/>
    <property type="match status" value="1"/>
</dbReference>
<proteinExistence type="inferred from homology"/>
<dbReference type="InterPro" id="IPR036554">
    <property type="entry name" value="GHMP_kinase_C_sf"/>
</dbReference>
<evidence type="ECO:0000259" key="14">
    <source>
        <dbReference type="Pfam" id="PF00288"/>
    </source>
</evidence>
<comment type="function">
    <text evidence="12 13">Catalyzes the ATP-dependent phosphorylation of L-homoserine to L-homoserine phosphate.</text>
</comment>